<evidence type="ECO:0008006" key="4">
    <source>
        <dbReference type="Google" id="ProtNLM"/>
    </source>
</evidence>
<organism evidence="2 3">
    <name type="scientific">Pristionchus entomophagus</name>
    <dbReference type="NCBI Taxonomy" id="358040"/>
    <lineage>
        <taxon>Eukaryota</taxon>
        <taxon>Metazoa</taxon>
        <taxon>Ecdysozoa</taxon>
        <taxon>Nematoda</taxon>
        <taxon>Chromadorea</taxon>
        <taxon>Rhabditida</taxon>
        <taxon>Rhabditina</taxon>
        <taxon>Diplogasteromorpha</taxon>
        <taxon>Diplogasteroidea</taxon>
        <taxon>Neodiplogasteridae</taxon>
        <taxon>Pristionchus</taxon>
    </lineage>
</organism>
<feature type="compositionally biased region" description="Low complexity" evidence="1">
    <location>
        <begin position="1"/>
        <end position="17"/>
    </location>
</feature>
<protein>
    <recommendedName>
        <fullName evidence="4">BZIP domain-containing protein</fullName>
    </recommendedName>
</protein>
<proteinExistence type="predicted"/>
<gene>
    <name evidence="2" type="ORF">PENTCL1PPCAC_8288</name>
</gene>
<comment type="caution">
    <text evidence="2">The sequence shown here is derived from an EMBL/GenBank/DDBJ whole genome shotgun (WGS) entry which is preliminary data.</text>
</comment>
<dbReference type="Gene3D" id="1.20.5.170">
    <property type="match status" value="1"/>
</dbReference>
<dbReference type="InterPro" id="IPR046347">
    <property type="entry name" value="bZIP_sf"/>
</dbReference>
<dbReference type="SUPFAM" id="SSF57959">
    <property type="entry name" value="Leucine zipper domain"/>
    <property type="match status" value="1"/>
</dbReference>
<sequence length="144" mass="16243">GVSAALSAMPMAASASSIEKKARSTKSSKRKLDISDLEESRDYNLKTEEEKAADPDYDKKRKKNNTAVKLCRLKQKIAKKEEDERNVELLQRLHYAQKLLKMHPEIAHDPEEFGLGLGLGLGLAAGEIPFRLQLFRFGLEGFWL</sequence>
<feature type="non-terminal residue" evidence="2">
    <location>
        <position position="1"/>
    </location>
</feature>
<dbReference type="EMBL" id="BTSX01000002">
    <property type="protein sequence ID" value="GMS86113.1"/>
    <property type="molecule type" value="Genomic_DNA"/>
</dbReference>
<feature type="compositionally biased region" description="Basic and acidic residues" evidence="1">
    <location>
        <begin position="30"/>
        <end position="59"/>
    </location>
</feature>
<evidence type="ECO:0000313" key="2">
    <source>
        <dbReference type="EMBL" id="GMS86113.1"/>
    </source>
</evidence>
<accession>A0AAV5SZT6</accession>
<dbReference type="GO" id="GO:0003700">
    <property type="term" value="F:DNA-binding transcription factor activity"/>
    <property type="evidence" value="ECO:0007669"/>
    <property type="project" value="InterPro"/>
</dbReference>
<dbReference type="Proteomes" id="UP001432027">
    <property type="component" value="Unassembled WGS sequence"/>
</dbReference>
<evidence type="ECO:0000313" key="3">
    <source>
        <dbReference type="Proteomes" id="UP001432027"/>
    </source>
</evidence>
<feature type="region of interest" description="Disordered" evidence="1">
    <location>
        <begin position="1"/>
        <end position="60"/>
    </location>
</feature>
<keyword evidence="3" id="KW-1185">Reference proteome</keyword>
<reference evidence="2" key="1">
    <citation type="submission" date="2023-10" db="EMBL/GenBank/DDBJ databases">
        <title>Genome assembly of Pristionchus species.</title>
        <authorList>
            <person name="Yoshida K."/>
            <person name="Sommer R.J."/>
        </authorList>
    </citation>
    <scope>NUCLEOTIDE SEQUENCE</scope>
    <source>
        <strain evidence="2">RS0144</strain>
    </source>
</reference>
<name>A0AAV5SZT6_9BILA</name>
<evidence type="ECO:0000256" key="1">
    <source>
        <dbReference type="SAM" id="MobiDB-lite"/>
    </source>
</evidence>
<dbReference type="AlphaFoldDB" id="A0AAV5SZT6"/>